<proteinExistence type="predicted"/>
<dbReference type="GO" id="GO:0016791">
    <property type="term" value="F:phosphatase activity"/>
    <property type="evidence" value="ECO:0007669"/>
    <property type="project" value="TreeGrafter"/>
</dbReference>
<dbReference type="InterPro" id="IPR029033">
    <property type="entry name" value="His_PPase_superfam"/>
</dbReference>
<sequence length="175" mass="19070">MIYLARHGQTAYNVEGRFQGWGDVPLDSTGRRQAEQLASAVLKLAPEVLVSSDIARAVETATIVAEATGLELQIDARFAETETGDWTDLSFEEVAAADPEGFASFVRLDAGWRFPGGESFAQQSRRVHEGLADWRTRCAGRLVVVVCHGNVIRLVQREAGVEMAERPDNGTLVAL</sequence>
<dbReference type="InterPro" id="IPR050275">
    <property type="entry name" value="PGM_Phosphatase"/>
</dbReference>
<dbReference type="EMBL" id="CAESAN010000005">
    <property type="protein sequence ID" value="CAB4335002.1"/>
    <property type="molecule type" value="Genomic_DNA"/>
</dbReference>
<evidence type="ECO:0000313" key="3">
    <source>
        <dbReference type="EMBL" id="CAB4335002.1"/>
    </source>
</evidence>
<dbReference type="InterPro" id="IPR013078">
    <property type="entry name" value="His_Pase_superF_clade-1"/>
</dbReference>
<dbReference type="PANTHER" id="PTHR48100">
    <property type="entry name" value="BROAD-SPECIFICITY PHOSPHATASE YOR283W-RELATED"/>
    <property type="match status" value="1"/>
</dbReference>
<dbReference type="AlphaFoldDB" id="A0A6J5Z1G6"/>
<dbReference type="GO" id="GO:0005737">
    <property type="term" value="C:cytoplasm"/>
    <property type="evidence" value="ECO:0007669"/>
    <property type="project" value="TreeGrafter"/>
</dbReference>
<gene>
    <name evidence="3" type="ORF">UFOPK3547_00107</name>
</gene>
<accession>A0A6J5Z1G6</accession>
<name>A0A6J5Z1G6_9ZZZZ</name>
<evidence type="ECO:0000256" key="2">
    <source>
        <dbReference type="ARBA" id="ARBA00023235"/>
    </source>
</evidence>
<dbReference type="CDD" id="cd07067">
    <property type="entry name" value="HP_PGM_like"/>
    <property type="match status" value="1"/>
</dbReference>
<organism evidence="3">
    <name type="scientific">freshwater metagenome</name>
    <dbReference type="NCBI Taxonomy" id="449393"/>
    <lineage>
        <taxon>unclassified sequences</taxon>
        <taxon>metagenomes</taxon>
        <taxon>ecological metagenomes</taxon>
    </lineage>
</organism>
<dbReference type="InterPro" id="IPR001345">
    <property type="entry name" value="PG/BPGM_mutase_AS"/>
</dbReference>
<dbReference type="PANTHER" id="PTHR48100:SF1">
    <property type="entry name" value="HISTIDINE PHOSPHATASE FAMILY PROTEIN-RELATED"/>
    <property type="match status" value="1"/>
</dbReference>
<dbReference type="SUPFAM" id="SSF53254">
    <property type="entry name" value="Phosphoglycerate mutase-like"/>
    <property type="match status" value="1"/>
</dbReference>
<protein>
    <submittedName>
        <fullName evidence="3">Unannotated protein</fullName>
    </submittedName>
</protein>
<dbReference type="PROSITE" id="PS00175">
    <property type="entry name" value="PG_MUTASE"/>
    <property type="match status" value="1"/>
</dbReference>
<keyword evidence="2" id="KW-0413">Isomerase</keyword>
<keyword evidence="1" id="KW-0324">Glycolysis</keyword>
<dbReference type="Gene3D" id="3.40.50.1240">
    <property type="entry name" value="Phosphoglycerate mutase-like"/>
    <property type="match status" value="1"/>
</dbReference>
<evidence type="ECO:0000256" key="1">
    <source>
        <dbReference type="ARBA" id="ARBA00023152"/>
    </source>
</evidence>
<reference evidence="3" key="1">
    <citation type="submission" date="2020-05" db="EMBL/GenBank/DDBJ databases">
        <authorList>
            <person name="Chiriac C."/>
            <person name="Salcher M."/>
            <person name="Ghai R."/>
            <person name="Kavagutti S V."/>
        </authorList>
    </citation>
    <scope>NUCLEOTIDE SEQUENCE</scope>
</reference>
<dbReference type="Pfam" id="PF00300">
    <property type="entry name" value="His_Phos_1"/>
    <property type="match status" value="1"/>
</dbReference>
<dbReference type="SMART" id="SM00855">
    <property type="entry name" value="PGAM"/>
    <property type="match status" value="1"/>
</dbReference>